<reference evidence="2 3" key="1">
    <citation type="submission" date="2022-04" db="EMBL/GenBank/DDBJ databases">
        <authorList>
            <person name="Grouzdev D.S."/>
            <person name="Pantiukh K.S."/>
            <person name="Krutkina M.S."/>
        </authorList>
    </citation>
    <scope>NUCLEOTIDE SEQUENCE [LARGE SCALE GENOMIC DNA]</scope>
    <source>
        <strain evidence="2 3">6x-1</strain>
    </source>
</reference>
<evidence type="ECO:0000313" key="2">
    <source>
        <dbReference type="EMBL" id="MCK0195595.1"/>
    </source>
</evidence>
<dbReference type="RefSeq" id="WP_247025870.1">
    <property type="nucleotide sequence ID" value="NZ_JALKCH010000001.1"/>
</dbReference>
<gene>
    <name evidence="2" type="ORF">MWN34_01575</name>
</gene>
<feature type="chain" id="PRO_5046427629" evidence="1">
    <location>
        <begin position="23"/>
        <end position="142"/>
    </location>
</feature>
<protein>
    <submittedName>
        <fullName evidence="2">Uncharacterized protein</fullName>
    </submittedName>
</protein>
<organism evidence="2 3">
    <name type="scientific">Ancylobacter crimeensis</name>
    <dbReference type="NCBI Taxonomy" id="2579147"/>
    <lineage>
        <taxon>Bacteria</taxon>
        <taxon>Pseudomonadati</taxon>
        <taxon>Pseudomonadota</taxon>
        <taxon>Alphaproteobacteria</taxon>
        <taxon>Hyphomicrobiales</taxon>
        <taxon>Xanthobacteraceae</taxon>
        <taxon>Ancylobacter</taxon>
    </lineage>
</organism>
<keyword evidence="1" id="KW-0732">Signal</keyword>
<proteinExistence type="predicted"/>
<keyword evidence="3" id="KW-1185">Reference proteome</keyword>
<evidence type="ECO:0000256" key="1">
    <source>
        <dbReference type="SAM" id="SignalP"/>
    </source>
</evidence>
<comment type="caution">
    <text evidence="2">The sequence shown here is derived from an EMBL/GenBank/DDBJ whole genome shotgun (WGS) entry which is preliminary data.</text>
</comment>
<sequence length="142" mass="13669">MKMKFAIGVGAFLLGAMGTAMAAESVTLTDVGGSVLVNRGQGFQAVSSATAMHAGDRVLLRSGGVATLDYGAGCRVKLNVGVPVSVASASPCVQSTAQTGTSDSKTTGALFLLGAAGGAGAVIGLSNSGSNTGPVCITGACQ</sequence>
<accession>A0ABT0D6M2</accession>
<dbReference type="Proteomes" id="UP001203284">
    <property type="component" value="Unassembled WGS sequence"/>
</dbReference>
<feature type="signal peptide" evidence="1">
    <location>
        <begin position="1"/>
        <end position="22"/>
    </location>
</feature>
<dbReference type="EMBL" id="JALKCH010000001">
    <property type="protein sequence ID" value="MCK0195595.1"/>
    <property type="molecule type" value="Genomic_DNA"/>
</dbReference>
<evidence type="ECO:0000313" key="3">
    <source>
        <dbReference type="Proteomes" id="UP001203284"/>
    </source>
</evidence>
<name>A0ABT0D6M2_9HYPH</name>